<dbReference type="OrthoDB" id="691130at2759"/>
<dbReference type="PANTHER" id="PTHR11829:SF384">
    <property type="entry name" value="FORK-HEAD DOMAIN-CONTAINING PROTEIN"/>
    <property type="match status" value="1"/>
</dbReference>
<dbReference type="GO" id="GO:0009653">
    <property type="term" value="P:anatomical structure morphogenesis"/>
    <property type="evidence" value="ECO:0007669"/>
    <property type="project" value="TreeGrafter"/>
</dbReference>
<dbReference type="FunFam" id="1.10.10.10:FF:000598">
    <property type="entry name" value="forkhead box protein I1 isoform X2"/>
    <property type="match status" value="1"/>
</dbReference>
<dbReference type="GO" id="GO:0000978">
    <property type="term" value="F:RNA polymerase II cis-regulatory region sequence-specific DNA binding"/>
    <property type="evidence" value="ECO:0007669"/>
    <property type="project" value="TreeGrafter"/>
</dbReference>
<evidence type="ECO:0000256" key="4">
    <source>
        <dbReference type="PROSITE-ProRule" id="PRU00089"/>
    </source>
</evidence>
<dbReference type="PRINTS" id="PR00053">
    <property type="entry name" value="FORKHEAD"/>
</dbReference>
<dbReference type="EMBL" id="FN654243">
    <property type="protein sequence ID" value="CBY16458.1"/>
    <property type="molecule type" value="Genomic_DNA"/>
</dbReference>
<dbReference type="PROSITE" id="PS00658">
    <property type="entry name" value="FORK_HEAD_2"/>
    <property type="match status" value="1"/>
</dbReference>
<dbReference type="SMART" id="SM00339">
    <property type="entry name" value="FH"/>
    <property type="match status" value="1"/>
</dbReference>
<reference evidence="6" key="1">
    <citation type="journal article" date="2010" name="Science">
        <title>Plasticity of animal genome architecture unmasked by rapid evolution of a pelagic tunicate.</title>
        <authorList>
            <person name="Denoeud F."/>
            <person name="Henriet S."/>
            <person name="Mungpakdee S."/>
            <person name="Aury J.M."/>
            <person name="Da Silva C."/>
            <person name="Brinkmann H."/>
            <person name="Mikhaleva J."/>
            <person name="Olsen L.C."/>
            <person name="Jubin C."/>
            <person name="Canestro C."/>
            <person name="Bouquet J.M."/>
            <person name="Danks G."/>
            <person name="Poulain J."/>
            <person name="Campsteijn C."/>
            <person name="Adamski M."/>
            <person name="Cross I."/>
            <person name="Yadetie F."/>
            <person name="Muffato M."/>
            <person name="Louis A."/>
            <person name="Butcher S."/>
            <person name="Tsagkogeorga G."/>
            <person name="Konrad A."/>
            <person name="Singh S."/>
            <person name="Jensen M.F."/>
            <person name="Cong E.H."/>
            <person name="Eikeseth-Otteraa H."/>
            <person name="Noel B."/>
            <person name="Anthouard V."/>
            <person name="Porcel B.M."/>
            <person name="Kachouri-Lafond R."/>
            <person name="Nishino A."/>
            <person name="Ugolini M."/>
            <person name="Chourrout P."/>
            <person name="Nishida H."/>
            <person name="Aasland R."/>
            <person name="Huzurbazar S."/>
            <person name="Westhof E."/>
            <person name="Delsuc F."/>
            <person name="Lehrach H."/>
            <person name="Reinhardt R."/>
            <person name="Weissenbach J."/>
            <person name="Roy S.W."/>
            <person name="Artiguenave F."/>
            <person name="Postlethwait J.H."/>
            <person name="Manak J.R."/>
            <person name="Thompson E.M."/>
            <person name="Jaillon O."/>
            <person name="Du Pasquier L."/>
            <person name="Boudinot P."/>
            <person name="Liberles D.A."/>
            <person name="Volff J.N."/>
            <person name="Philippe H."/>
            <person name="Lenhard B."/>
            <person name="Roest Crollius H."/>
            <person name="Wincker P."/>
            <person name="Chourrout D."/>
        </authorList>
    </citation>
    <scope>NUCLEOTIDE SEQUENCE [LARGE SCALE GENOMIC DNA]</scope>
</reference>
<dbReference type="Proteomes" id="UP000001307">
    <property type="component" value="Unassembled WGS sequence"/>
</dbReference>
<gene>
    <name evidence="6" type="ORF">GSOID_T00001629001</name>
</gene>
<evidence type="ECO:0000259" key="5">
    <source>
        <dbReference type="PROSITE" id="PS50039"/>
    </source>
</evidence>
<dbReference type="InterPro" id="IPR036390">
    <property type="entry name" value="WH_DNA-bd_sf"/>
</dbReference>
<dbReference type="PROSITE" id="PS50039">
    <property type="entry name" value="FORK_HEAD_3"/>
    <property type="match status" value="1"/>
</dbReference>
<dbReference type="InParanoid" id="E4Y3R5"/>
<evidence type="ECO:0000256" key="3">
    <source>
        <dbReference type="ARBA" id="ARBA00023242"/>
    </source>
</evidence>
<evidence type="ECO:0000256" key="2">
    <source>
        <dbReference type="ARBA" id="ARBA00023125"/>
    </source>
</evidence>
<dbReference type="InterPro" id="IPR018122">
    <property type="entry name" value="TF_fork_head_CS_1"/>
</dbReference>
<dbReference type="InterPro" id="IPR050211">
    <property type="entry name" value="FOX_domain-containing"/>
</dbReference>
<evidence type="ECO:0000313" key="7">
    <source>
        <dbReference type="Proteomes" id="UP000001307"/>
    </source>
</evidence>
<evidence type="ECO:0000256" key="1">
    <source>
        <dbReference type="ARBA" id="ARBA00004123"/>
    </source>
</evidence>
<organism evidence="6">
    <name type="scientific">Oikopleura dioica</name>
    <name type="common">Tunicate</name>
    <dbReference type="NCBI Taxonomy" id="34765"/>
    <lineage>
        <taxon>Eukaryota</taxon>
        <taxon>Metazoa</taxon>
        <taxon>Chordata</taxon>
        <taxon>Tunicata</taxon>
        <taxon>Appendicularia</taxon>
        <taxon>Copelata</taxon>
        <taxon>Oikopleuridae</taxon>
        <taxon>Oikopleura</taxon>
    </lineage>
</organism>
<dbReference type="InterPro" id="IPR030456">
    <property type="entry name" value="TF_fork_head_CS_2"/>
</dbReference>
<keyword evidence="7" id="KW-1185">Reference proteome</keyword>
<keyword evidence="3 4" id="KW-0539">Nucleus</keyword>
<feature type="domain" description="Fork-head" evidence="5">
    <location>
        <begin position="31"/>
        <end position="101"/>
    </location>
</feature>
<protein>
    <recommendedName>
        <fullName evidence="5">Fork-head domain-containing protein</fullName>
    </recommendedName>
</protein>
<dbReference type="GO" id="GO:0030154">
    <property type="term" value="P:cell differentiation"/>
    <property type="evidence" value="ECO:0007669"/>
    <property type="project" value="TreeGrafter"/>
</dbReference>
<dbReference type="InterPro" id="IPR001766">
    <property type="entry name" value="Fork_head_dom"/>
</dbReference>
<sequence length="114" mass="13592">MNKKMVAFPVKVSQGRWFGIHSQTDLFKLVRPPYSYSALIAMAIQNAPEKRLTLAQIYQYVAENFPFYKKSRAGWQNSIRHNLSLNDCFKKVRTNQDMFWGHKRVNHEYFLYQI</sequence>
<dbReference type="Pfam" id="PF00250">
    <property type="entry name" value="Forkhead"/>
    <property type="match status" value="1"/>
</dbReference>
<evidence type="ECO:0000313" key="6">
    <source>
        <dbReference type="EMBL" id="CBY16458.1"/>
    </source>
</evidence>
<dbReference type="InterPro" id="IPR036388">
    <property type="entry name" value="WH-like_DNA-bd_sf"/>
</dbReference>
<keyword evidence="2 4" id="KW-0238">DNA-binding</keyword>
<dbReference type="PROSITE" id="PS00657">
    <property type="entry name" value="FORK_HEAD_1"/>
    <property type="match status" value="1"/>
</dbReference>
<dbReference type="PANTHER" id="PTHR11829">
    <property type="entry name" value="FORKHEAD BOX PROTEIN"/>
    <property type="match status" value="1"/>
</dbReference>
<dbReference type="GO" id="GO:0000981">
    <property type="term" value="F:DNA-binding transcription factor activity, RNA polymerase II-specific"/>
    <property type="evidence" value="ECO:0007669"/>
    <property type="project" value="TreeGrafter"/>
</dbReference>
<comment type="subcellular location">
    <subcellularLocation>
        <location evidence="1 4">Nucleus</location>
    </subcellularLocation>
</comment>
<dbReference type="SUPFAM" id="SSF46785">
    <property type="entry name" value="Winged helix' DNA-binding domain"/>
    <property type="match status" value="1"/>
</dbReference>
<dbReference type="GO" id="GO:0005634">
    <property type="term" value="C:nucleus"/>
    <property type="evidence" value="ECO:0007669"/>
    <property type="project" value="UniProtKB-SubCell"/>
</dbReference>
<feature type="DNA-binding region" description="Fork-head" evidence="4">
    <location>
        <begin position="31"/>
        <end position="101"/>
    </location>
</feature>
<dbReference type="Gene3D" id="1.10.10.10">
    <property type="entry name" value="Winged helix-like DNA-binding domain superfamily/Winged helix DNA-binding domain"/>
    <property type="match status" value="1"/>
</dbReference>
<accession>E4Y3R5</accession>
<name>E4Y3R5_OIKDI</name>
<proteinExistence type="predicted"/>
<dbReference type="AlphaFoldDB" id="E4Y3R5"/>